<dbReference type="Pfam" id="PF04707">
    <property type="entry name" value="PRELI"/>
    <property type="match status" value="1"/>
</dbReference>
<dbReference type="InterPro" id="IPR006797">
    <property type="entry name" value="PRELI/MSF1_dom"/>
</dbReference>
<evidence type="ECO:0000313" key="3">
    <source>
        <dbReference type="Proteomes" id="UP001642540"/>
    </source>
</evidence>
<dbReference type="PROSITE" id="PS50904">
    <property type="entry name" value="PRELI_MSF1"/>
    <property type="match status" value="1"/>
</dbReference>
<evidence type="ECO:0000313" key="2">
    <source>
        <dbReference type="EMBL" id="CAL8085614.1"/>
    </source>
</evidence>
<dbReference type="PANTHER" id="PTHR11158">
    <property type="entry name" value="MSF1/PX19 RELATED"/>
    <property type="match status" value="1"/>
</dbReference>
<sequence>MGSLSKKEERVGAKSTHVLSEDTLFRTLLQGHELYSRRLLTKANKLRLPKWADKLGRTAANIVIVEESLINPVNKTITTYTRNIGYSSKLISIVEKVVYRPADGKEFATKVVAEREAWIESTVYGLRRAIEAGGVERFRKQCGRAVMGFNYVLANMYPEVGKGVGGGGATREALSGAKHRIKEKARLAKEMAKERARRLSNVYAEADASKKKTED</sequence>
<proteinExistence type="predicted"/>
<evidence type="ECO:0000259" key="1">
    <source>
        <dbReference type="PROSITE" id="PS50904"/>
    </source>
</evidence>
<dbReference type="Proteomes" id="UP001642540">
    <property type="component" value="Unassembled WGS sequence"/>
</dbReference>
<dbReference type="InterPro" id="IPR037365">
    <property type="entry name" value="Slowmo/Ups"/>
</dbReference>
<name>A0ABP1Q4X0_9HEXA</name>
<gene>
    <name evidence="2" type="ORF">ODALV1_LOCUS6170</name>
</gene>
<protein>
    <recommendedName>
        <fullName evidence="1">PRELI/MSF1 domain-containing protein</fullName>
    </recommendedName>
</protein>
<dbReference type="EMBL" id="CAXLJM020000019">
    <property type="protein sequence ID" value="CAL8085614.1"/>
    <property type="molecule type" value="Genomic_DNA"/>
</dbReference>
<keyword evidence="3" id="KW-1185">Reference proteome</keyword>
<reference evidence="2 3" key="1">
    <citation type="submission" date="2024-08" db="EMBL/GenBank/DDBJ databases">
        <authorList>
            <person name="Cucini C."/>
            <person name="Frati F."/>
        </authorList>
    </citation>
    <scope>NUCLEOTIDE SEQUENCE [LARGE SCALE GENOMIC DNA]</scope>
</reference>
<feature type="domain" description="PRELI/MSF1" evidence="1">
    <location>
        <begin position="1"/>
        <end position="161"/>
    </location>
</feature>
<organism evidence="2 3">
    <name type="scientific">Orchesella dallaii</name>
    <dbReference type="NCBI Taxonomy" id="48710"/>
    <lineage>
        <taxon>Eukaryota</taxon>
        <taxon>Metazoa</taxon>
        <taxon>Ecdysozoa</taxon>
        <taxon>Arthropoda</taxon>
        <taxon>Hexapoda</taxon>
        <taxon>Collembola</taxon>
        <taxon>Entomobryomorpha</taxon>
        <taxon>Entomobryoidea</taxon>
        <taxon>Orchesellidae</taxon>
        <taxon>Orchesellinae</taxon>
        <taxon>Orchesella</taxon>
    </lineage>
</organism>
<comment type="caution">
    <text evidence="2">The sequence shown here is derived from an EMBL/GenBank/DDBJ whole genome shotgun (WGS) entry which is preliminary data.</text>
</comment>
<accession>A0ABP1Q4X0</accession>